<feature type="transmembrane region" description="Helical" evidence="5">
    <location>
        <begin position="149"/>
        <end position="172"/>
    </location>
</feature>
<gene>
    <name evidence="7" type="ORF">ACFQMA_17160</name>
</gene>
<evidence type="ECO:0000313" key="8">
    <source>
        <dbReference type="Proteomes" id="UP001596432"/>
    </source>
</evidence>
<evidence type="ECO:0000256" key="2">
    <source>
        <dbReference type="ARBA" id="ARBA00022692"/>
    </source>
</evidence>
<evidence type="ECO:0000256" key="4">
    <source>
        <dbReference type="ARBA" id="ARBA00023136"/>
    </source>
</evidence>
<dbReference type="RefSeq" id="WP_274322635.1">
    <property type="nucleotide sequence ID" value="NZ_CP118158.1"/>
</dbReference>
<dbReference type="SUPFAM" id="SSF161098">
    <property type="entry name" value="MetI-like"/>
    <property type="match status" value="1"/>
</dbReference>
<comment type="similarity">
    <text evidence="5">Belongs to the binding-protein-dependent transport system permease family.</text>
</comment>
<dbReference type="InterPro" id="IPR035906">
    <property type="entry name" value="MetI-like_sf"/>
</dbReference>
<evidence type="ECO:0000259" key="6">
    <source>
        <dbReference type="PROSITE" id="PS50928"/>
    </source>
</evidence>
<evidence type="ECO:0000313" key="7">
    <source>
        <dbReference type="EMBL" id="MFC7141554.1"/>
    </source>
</evidence>
<protein>
    <submittedName>
        <fullName evidence="7">ABC transporter permease</fullName>
    </submittedName>
</protein>
<sequence length="339" mass="36954">MGYLRNRLLQAVITLYSIITLGFVFIRMMPGDPTAYLRAEIQQNPGAYGLPPNPTLEEINEVMQSQMNYTPGPIWEKYISYMQGAIQGDFGTSVIVDPGASNVQLILEAAPWTIFISSAGLVYGLVAGIVLGSLMAYYEGTKMDVGLTVSMLAASSIPYYIVAILLLFLFSYNLEWFPTGGRFNTDTTPGFNYPFIAGVFNHAALPILSGITIGFGGNALSLRANSIRLLGEGHIRNAELRGLSTYTISTRYLARNAILPMYTGIVLGLAGLIGGSIILEEIFVYRGMGKLMYDATVQRDFPLMTTSLIFTTIIFVAGTLIADFTYSLIDPRAEQSSMG</sequence>
<feature type="transmembrane region" description="Helical" evidence="5">
    <location>
        <begin position="112"/>
        <end position="137"/>
    </location>
</feature>
<dbReference type="AlphaFoldDB" id="A0ABD5Y2L6"/>
<organism evidence="7 8">
    <name type="scientific">Halosimplex aquaticum</name>
    <dbReference type="NCBI Taxonomy" id="3026162"/>
    <lineage>
        <taxon>Archaea</taxon>
        <taxon>Methanobacteriati</taxon>
        <taxon>Methanobacteriota</taxon>
        <taxon>Stenosarchaea group</taxon>
        <taxon>Halobacteria</taxon>
        <taxon>Halobacteriales</taxon>
        <taxon>Haloarculaceae</taxon>
        <taxon>Halosimplex</taxon>
    </lineage>
</organism>
<dbReference type="PANTHER" id="PTHR43376:SF1">
    <property type="entry name" value="OLIGOPEPTIDE TRANSPORT SYSTEM PERMEASE PROTEIN"/>
    <property type="match status" value="1"/>
</dbReference>
<evidence type="ECO:0000256" key="3">
    <source>
        <dbReference type="ARBA" id="ARBA00022989"/>
    </source>
</evidence>
<feature type="transmembrane region" description="Helical" evidence="5">
    <location>
        <begin position="7"/>
        <end position="26"/>
    </location>
</feature>
<dbReference type="PROSITE" id="PS50928">
    <property type="entry name" value="ABC_TM1"/>
    <property type="match status" value="1"/>
</dbReference>
<name>A0ABD5Y2L6_9EURY</name>
<evidence type="ECO:0000256" key="5">
    <source>
        <dbReference type="RuleBase" id="RU363032"/>
    </source>
</evidence>
<keyword evidence="2 5" id="KW-0812">Transmembrane</keyword>
<keyword evidence="5" id="KW-0813">Transport</keyword>
<accession>A0ABD5Y2L6</accession>
<feature type="transmembrane region" description="Helical" evidence="5">
    <location>
        <begin position="259"/>
        <end position="279"/>
    </location>
</feature>
<proteinExistence type="inferred from homology"/>
<keyword evidence="3 5" id="KW-1133">Transmembrane helix</keyword>
<reference evidence="7 8" key="1">
    <citation type="journal article" date="2019" name="Int. J. Syst. Evol. Microbiol.">
        <title>The Global Catalogue of Microorganisms (GCM) 10K type strain sequencing project: providing services to taxonomists for standard genome sequencing and annotation.</title>
        <authorList>
            <consortium name="The Broad Institute Genomics Platform"/>
            <consortium name="The Broad Institute Genome Sequencing Center for Infectious Disease"/>
            <person name="Wu L."/>
            <person name="Ma J."/>
        </authorList>
    </citation>
    <scope>NUCLEOTIDE SEQUENCE [LARGE SCALE GENOMIC DNA]</scope>
    <source>
        <strain evidence="7 8">XZYJT29</strain>
    </source>
</reference>
<keyword evidence="8" id="KW-1185">Reference proteome</keyword>
<feature type="transmembrane region" description="Helical" evidence="5">
    <location>
        <begin position="308"/>
        <end position="329"/>
    </location>
</feature>
<dbReference type="PANTHER" id="PTHR43376">
    <property type="entry name" value="OLIGOPEPTIDE TRANSPORT SYSTEM PERMEASE PROTEIN"/>
    <property type="match status" value="1"/>
</dbReference>
<evidence type="ECO:0000256" key="1">
    <source>
        <dbReference type="ARBA" id="ARBA00004141"/>
    </source>
</evidence>
<dbReference type="Pfam" id="PF00528">
    <property type="entry name" value="BPD_transp_1"/>
    <property type="match status" value="1"/>
</dbReference>
<feature type="domain" description="ABC transmembrane type-1" evidence="6">
    <location>
        <begin position="110"/>
        <end position="322"/>
    </location>
</feature>
<dbReference type="GeneID" id="78821870"/>
<dbReference type="InterPro" id="IPR000515">
    <property type="entry name" value="MetI-like"/>
</dbReference>
<dbReference type="EMBL" id="JBHTAS010000001">
    <property type="protein sequence ID" value="MFC7141554.1"/>
    <property type="molecule type" value="Genomic_DNA"/>
</dbReference>
<feature type="transmembrane region" description="Helical" evidence="5">
    <location>
        <begin position="192"/>
        <end position="220"/>
    </location>
</feature>
<keyword evidence="4 5" id="KW-0472">Membrane</keyword>
<dbReference type="GO" id="GO:0005886">
    <property type="term" value="C:plasma membrane"/>
    <property type="evidence" value="ECO:0007669"/>
    <property type="project" value="UniProtKB-SubCell"/>
</dbReference>
<dbReference type="Gene3D" id="1.10.3720.10">
    <property type="entry name" value="MetI-like"/>
    <property type="match status" value="1"/>
</dbReference>
<comment type="caution">
    <text evidence="7">The sequence shown here is derived from an EMBL/GenBank/DDBJ whole genome shotgun (WGS) entry which is preliminary data.</text>
</comment>
<comment type="subcellular location">
    <subcellularLocation>
        <location evidence="5">Cell membrane</location>
        <topology evidence="5">Multi-pass membrane protein</topology>
    </subcellularLocation>
    <subcellularLocation>
        <location evidence="1">Membrane</location>
        <topology evidence="1">Multi-pass membrane protein</topology>
    </subcellularLocation>
</comment>
<dbReference type="Proteomes" id="UP001596432">
    <property type="component" value="Unassembled WGS sequence"/>
</dbReference>